<organism evidence="2 3">
    <name type="scientific">Sphaerobolus stellatus (strain SS14)</name>
    <dbReference type="NCBI Taxonomy" id="990650"/>
    <lineage>
        <taxon>Eukaryota</taxon>
        <taxon>Fungi</taxon>
        <taxon>Dikarya</taxon>
        <taxon>Basidiomycota</taxon>
        <taxon>Agaricomycotina</taxon>
        <taxon>Agaricomycetes</taxon>
        <taxon>Phallomycetidae</taxon>
        <taxon>Geastrales</taxon>
        <taxon>Sphaerobolaceae</taxon>
        <taxon>Sphaerobolus</taxon>
    </lineage>
</organism>
<accession>A0A0C9UYD5</accession>
<proteinExistence type="predicted"/>
<gene>
    <name evidence="2" type="ORF">M422DRAFT_187532</name>
</gene>
<dbReference type="Proteomes" id="UP000054279">
    <property type="component" value="Unassembled WGS sequence"/>
</dbReference>
<name>A0A0C9UYD5_SPHS4</name>
<sequence>WFLSDDNLNIPFQVFEQRPENQSHFDSGTAGPVSLQAQRIIGSRIELKAEEITGLDAVASQFIYQVWYFPLDAPPFDFATYKYNQSSSFQEPEPVKLLPSGKANATQQYMLKTVHIEEASYEGNDCVLAEFQSQIGLGSLEEKKRTGKERVIVWIGDQLTNSHLLGLQNFRAEDHTSYGHLNFLAPGLGWLHLMMLFASSLHSQYDLTGN</sequence>
<protein>
    <recommendedName>
        <fullName evidence="1">DUF6589 domain-containing protein</fullName>
    </recommendedName>
</protein>
<dbReference type="EMBL" id="KN837268">
    <property type="protein sequence ID" value="KIJ30145.1"/>
    <property type="molecule type" value="Genomic_DNA"/>
</dbReference>
<keyword evidence="3" id="KW-1185">Reference proteome</keyword>
<feature type="domain" description="DUF6589" evidence="1">
    <location>
        <begin position="57"/>
        <end position="205"/>
    </location>
</feature>
<reference evidence="2 3" key="1">
    <citation type="submission" date="2014-06" db="EMBL/GenBank/DDBJ databases">
        <title>Evolutionary Origins and Diversification of the Mycorrhizal Mutualists.</title>
        <authorList>
            <consortium name="DOE Joint Genome Institute"/>
            <consortium name="Mycorrhizal Genomics Consortium"/>
            <person name="Kohler A."/>
            <person name="Kuo A."/>
            <person name="Nagy L.G."/>
            <person name="Floudas D."/>
            <person name="Copeland A."/>
            <person name="Barry K.W."/>
            <person name="Cichocki N."/>
            <person name="Veneault-Fourrey C."/>
            <person name="LaButti K."/>
            <person name="Lindquist E.A."/>
            <person name="Lipzen A."/>
            <person name="Lundell T."/>
            <person name="Morin E."/>
            <person name="Murat C."/>
            <person name="Riley R."/>
            <person name="Ohm R."/>
            <person name="Sun H."/>
            <person name="Tunlid A."/>
            <person name="Henrissat B."/>
            <person name="Grigoriev I.V."/>
            <person name="Hibbett D.S."/>
            <person name="Martin F."/>
        </authorList>
    </citation>
    <scope>NUCLEOTIDE SEQUENCE [LARGE SCALE GENOMIC DNA]</scope>
    <source>
        <strain evidence="2 3">SS14</strain>
    </source>
</reference>
<dbReference type="HOGENOM" id="CLU_007061_0_0_1"/>
<dbReference type="AlphaFoldDB" id="A0A0C9UYD5"/>
<evidence type="ECO:0000313" key="3">
    <source>
        <dbReference type="Proteomes" id="UP000054279"/>
    </source>
</evidence>
<feature type="non-terminal residue" evidence="2">
    <location>
        <position position="210"/>
    </location>
</feature>
<dbReference type="OrthoDB" id="3251235at2759"/>
<evidence type="ECO:0000313" key="2">
    <source>
        <dbReference type="EMBL" id="KIJ30145.1"/>
    </source>
</evidence>
<evidence type="ECO:0000259" key="1">
    <source>
        <dbReference type="Pfam" id="PF20231"/>
    </source>
</evidence>
<dbReference type="Pfam" id="PF20231">
    <property type="entry name" value="DUF6589"/>
    <property type="match status" value="1"/>
</dbReference>
<dbReference type="InterPro" id="IPR046496">
    <property type="entry name" value="DUF6589"/>
</dbReference>